<dbReference type="PANTHER" id="PTHR43133:SF46">
    <property type="entry name" value="RNA POLYMERASE SIGMA-70 FACTOR ECF SUBFAMILY"/>
    <property type="match status" value="1"/>
</dbReference>
<dbReference type="SUPFAM" id="SSF88946">
    <property type="entry name" value="Sigma2 domain of RNA polymerase sigma factors"/>
    <property type="match status" value="1"/>
</dbReference>
<dbReference type="InterPro" id="IPR036388">
    <property type="entry name" value="WH-like_DNA-bd_sf"/>
</dbReference>
<keyword evidence="2" id="KW-0805">Transcription regulation</keyword>
<dbReference type="PANTHER" id="PTHR43133">
    <property type="entry name" value="RNA POLYMERASE ECF-TYPE SIGMA FACTO"/>
    <property type="match status" value="1"/>
</dbReference>
<dbReference type="Gene3D" id="1.10.1740.10">
    <property type="match status" value="1"/>
</dbReference>
<dbReference type="NCBIfam" id="TIGR02937">
    <property type="entry name" value="sigma70-ECF"/>
    <property type="match status" value="1"/>
</dbReference>
<evidence type="ECO:0000313" key="8">
    <source>
        <dbReference type="Proteomes" id="UP000663440"/>
    </source>
</evidence>
<evidence type="ECO:0000259" key="5">
    <source>
        <dbReference type="Pfam" id="PF04542"/>
    </source>
</evidence>
<dbReference type="Pfam" id="PF08281">
    <property type="entry name" value="Sigma70_r4_2"/>
    <property type="match status" value="1"/>
</dbReference>
<evidence type="ECO:0000256" key="4">
    <source>
        <dbReference type="ARBA" id="ARBA00023163"/>
    </source>
</evidence>
<evidence type="ECO:0000256" key="3">
    <source>
        <dbReference type="ARBA" id="ARBA00023082"/>
    </source>
</evidence>
<dbReference type="RefSeq" id="WP_207296120.1">
    <property type="nucleotide sequence ID" value="NZ_CP071448.1"/>
</dbReference>
<dbReference type="CDD" id="cd06171">
    <property type="entry name" value="Sigma70_r4"/>
    <property type="match status" value="1"/>
</dbReference>
<sequence>MENTTTDISLWQQIKKGDITAFENLYDSYADVLLTFALQYTNEASEAQDAVHDVFLDLYRYKNNLSDPVNVKSYLLKITQRNILRKNKSREKLFIYDEDHQQKALEETSFEQTLIEEEKILELNSKLAFAMQDLTEKQRKALFYRFNENKPYEEIAYILDISVESCRTLIYRCLKELRKKL</sequence>
<dbReference type="InterPro" id="IPR013249">
    <property type="entry name" value="RNA_pol_sigma70_r4_t2"/>
</dbReference>
<keyword evidence="3" id="KW-0731">Sigma factor</keyword>
<feature type="domain" description="RNA polymerase sigma-70 region 2" evidence="5">
    <location>
        <begin position="25"/>
        <end position="86"/>
    </location>
</feature>
<dbReference type="SUPFAM" id="SSF88659">
    <property type="entry name" value="Sigma3 and sigma4 domains of RNA polymerase sigma factors"/>
    <property type="match status" value="1"/>
</dbReference>
<keyword evidence="8" id="KW-1185">Reference proteome</keyword>
<feature type="domain" description="RNA polymerase sigma factor 70 region 4 type 2" evidence="6">
    <location>
        <begin position="129"/>
        <end position="177"/>
    </location>
</feature>
<evidence type="ECO:0000259" key="6">
    <source>
        <dbReference type="Pfam" id="PF08281"/>
    </source>
</evidence>
<evidence type="ECO:0000313" key="7">
    <source>
        <dbReference type="EMBL" id="QSW88921.1"/>
    </source>
</evidence>
<dbReference type="Gene3D" id="1.10.10.10">
    <property type="entry name" value="Winged helix-like DNA-binding domain superfamily/Winged helix DNA-binding domain"/>
    <property type="match status" value="1"/>
</dbReference>
<protein>
    <submittedName>
        <fullName evidence="7">Sigma-70 family RNA polymerase sigma factor</fullName>
    </submittedName>
</protein>
<name>A0ABX7QE96_9FLAO</name>
<dbReference type="Proteomes" id="UP000663440">
    <property type="component" value="Chromosome"/>
</dbReference>
<dbReference type="EMBL" id="CP071448">
    <property type="protein sequence ID" value="QSW88921.1"/>
    <property type="molecule type" value="Genomic_DNA"/>
</dbReference>
<keyword evidence="4" id="KW-0804">Transcription</keyword>
<organism evidence="7 8">
    <name type="scientific">Flavobacterium endoglycinae</name>
    <dbReference type="NCBI Taxonomy" id="2816357"/>
    <lineage>
        <taxon>Bacteria</taxon>
        <taxon>Pseudomonadati</taxon>
        <taxon>Bacteroidota</taxon>
        <taxon>Flavobacteriia</taxon>
        <taxon>Flavobacteriales</taxon>
        <taxon>Flavobacteriaceae</taxon>
        <taxon>Flavobacterium</taxon>
    </lineage>
</organism>
<evidence type="ECO:0000256" key="2">
    <source>
        <dbReference type="ARBA" id="ARBA00023015"/>
    </source>
</evidence>
<dbReference type="InterPro" id="IPR039425">
    <property type="entry name" value="RNA_pol_sigma-70-like"/>
</dbReference>
<reference evidence="7 8" key="1">
    <citation type="submission" date="2021-03" db="EMBL/GenBank/DDBJ databases">
        <title>Flavobacterium kribbensis sp. nov, an endophytic bacteria, isolated from soybean.</title>
        <authorList>
            <person name="Lee J."/>
            <person name="Seo J."/>
        </authorList>
    </citation>
    <scope>NUCLEOTIDE SEQUENCE [LARGE SCALE GENOMIC DNA]</scope>
    <source>
        <strain evidence="7 8">BB8</strain>
    </source>
</reference>
<dbReference type="InterPro" id="IPR014284">
    <property type="entry name" value="RNA_pol_sigma-70_dom"/>
</dbReference>
<dbReference type="Pfam" id="PF04542">
    <property type="entry name" value="Sigma70_r2"/>
    <property type="match status" value="1"/>
</dbReference>
<proteinExistence type="inferred from homology"/>
<dbReference type="InterPro" id="IPR013324">
    <property type="entry name" value="RNA_pol_sigma_r3/r4-like"/>
</dbReference>
<dbReference type="InterPro" id="IPR007627">
    <property type="entry name" value="RNA_pol_sigma70_r2"/>
</dbReference>
<dbReference type="InterPro" id="IPR013325">
    <property type="entry name" value="RNA_pol_sigma_r2"/>
</dbReference>
<accession>A0ABX7QE96</accession>
<evidence type="ECO:0000256" key="1">
    <source>
        <dbReference type="ARBA" id="ARBA00010641"/>
    </source>
</evidence>
<gene>
    <name evidence="7" type="ORF">J0383_22110</name>
</gene>
<comment type="similarity">
    <text evidence="1">Belongs to the sigma-70 factor family. ECF subfamily.</text>
</comment>